<dbReference type="GO" id="GO:0007165">
    <property type="term" value="P:signal transduction"/>
    <property type="evidence" value="ECO:0007669"/>
    <property type="project" value="UniProtKB-KW"/>
</dbReference>
<keyword evidence="5 10" id="KW-0552">Olfaction</keyword>
<keyword evidence="7 10" id="KW-0472">Membrane</keyword>
<feature type="transmembrane region" description="Helical" evidence="10">
    <location>
        <begin position="264"/>
        <end position="284"/>
    </location>
</feature>
<proteinExistence type="inferred from homology"/>
<dbReference type="AlphaFoldDB" id="A0A4E0S3N4"/>
<organism evidence="11 12">
    <name type="scientific">Diachasma alloeum</name>
    <dbReference type="NCBI Taxonomy" id="454923"/>
    <lineage>
        <taxon>Eukaryota</taxon>
        <taxon>Metazoa</taxon>
        <taxon>Ecdysozoa</taxon>
        <taxon>Arthropoda</taxon>
        <taxon>Hexapoda</taxon>
        <taxon>Insecta</taxon>
        <taxon>Pterygota</taxon>
        <taxon>Neoptera</taxon>
        <taxon>Endopterygota</taxon>
        <taxon>Hymenoptera</taxon>
        <taxon>Apocrita</taxon>
        <taxon>Ichneumonoidea</taxon>
        <taxon>Braconidae</taxon>
        <taxon>Opiinae</taxon>
        <taxon>Diachasma</taxon>
    </lineage>
</organism>
<evidence type="ECO:0000256" key="2">
    <source>
        <dbReference type="ARBA" id="ARBA00022475"/>
    </source>
</evidence>
<accession>A0A4E0S3N4</accession>
<dbReference type="GO" id="GO:0004984">
    <property type="term" value="F:olfactory receptor activity"/>
    <property type="evidence" value="ECO:0007669"/>
    <property type="project" value="InterPro"/>
</dbReference>
<dbReference type="Pfam" id="PF02949">
    <property type="entry name" value="7tm_6"/>
    <property type="match status" value="1"/>
</dbReference>
<keyword evidence="4 10" id="KW-0812">Transmembrane</keyword>
<comment type="similarity">
    <text evidence="10">Belongs to the insect chemoreceptor superfamily. Heteromeric odorant receptor channel (TC 1.A.69) family.</text>
</comment>
<evidence type="ECO:0000256" key="7">
    <source>
        <dbReference type="ARBA" id="ARBA00023136"/>
    </source>
</evidence>
<evidence type="ECO:0000256" key="1">
    <source>
        <dbReference type="ARBA" id="ARBA00004651"/>
    </source>
</evidence>
<dbReference type="OrthoDB" id="7548151at2759"/>
<feature type="transmembrane region" description="Helical" evidence="10">
    <location>
        <begin position="35"/>
        <end position="58"/>
    </location>
</feature>
<feature type="transmembrane region" description="Helical" evidence="10">
    <location>
        <begin position="358"/>
        <end position="381"/>
    </location>
</feature>
<dbReference type="GO" id="GO:0005549">
    <property type="term" value="F:odorant binding"/>
    <property type="evidence" value="ECO:0007669"/>
    <property type="project" value="InterPro"/>
</dbReference>
<feature type="transmembrane region" description="Helical" evidence="10">
    <location>
        <begin position="291"/>
        <end position="313"/>
    </location>
</feature>
<dbReference type="InterPro" id="IPR004117">
    <property type="entry name" value="7tm6_olfct_rcpt"/>
</dbReference>
<evidence type="ECO:0000313" key="12">
    <source>
        <dbReference type="Proteomes" id="UP000297026"/>
    </source>
</evidence>
<keyword evidence="8 10" id="KW-0675">Receptor</keyword>
<evidence type="ECO:0000256" key="9">
    <source>
        <dbReference type="ARBA" id="ARBA00023224"/>
    </source>
</evidence>
<evidence type="ECO:0000256" key="6">
    <source>
        <dbReference type="ARBA" id="ARBA00022989"/>
    </source>
</evidence>
<evidence type="ECO:0000313" key="11">
    <source>
        <dbReference type="EMBL" id="THK32875.1"/>
    </source>
</evidence>
<evidence type="ECO:0000256" key="8">
    <source>
        <dbReference type="ARBA" id="ARBA00023170"/>
    </source>
</evidence>
<dbReference type="Proteomes" id="UP000297026">
    <property type="component" value="Unassembled WGS sequence"/>
</dbReference>
<feature type="transmembrane region" description="Helical" evidence="10">
    <location>
        <begin position="67"/>
        <end position="86"/>
    </location>
</feature>
<sequence>MTTNVTLAACLSFRRKIKALLYVSGLWLPEKLGSFYGLLPFVFAIVSAITSFGILALVSHHITRVPVVVRGMSVGTSLLCVILKIFCVISQRKRAIELHEILDHYFSRVLSDEHMTNLMLTGIFTLRRICFTLFFASSFTVFLNFVTPTIDIINQKRNGVQPIKYSLIYPGVYPWDTVQYGVIHQIHFIIEILASVSLFCVTCGVDGLFAFYVFQVTGQLRVMSHRLTHVEEKNNIQIVIRECSQQYRMLLKCLDSMDDIFGPFVLWMMATNAIVLCALIFQLSQITNISIFRVIFILTYLTMKMTQTFIYTWSGTSLIHQSEKYLEAIYEIDWFGKKTIMSSIIIMLCQRPLRLKPFGFSVISMNVFVMILNTAISYFCLLRTVEQKS</sequence>
<dbReference type="PANTHER" id="PTHR21137">
    <property type="entry name" value="ODORANT RECEPTOR"/>
    <property type="match status" value="1"/>
</dbReference>
<dbReference type="PANTHER" id="PTHR21137:SF35">
    <property type="entry name" value="ODORANT RECEPTOR 19A-RELATED"/>
    <property type="match status" value="1"/>
</dbReference>
<gene>
    <name evidence="11" type="primary">Or179</name>
    <name evidence="11" type="ORF">DALL_DALL000048</name>
</gene>
<keyword evidence="6 10" id="KW-1133">Transmembrane helix</keyword>
<name>A0A4E0S3N4_9HYME</name>
<evidence type="ECO:0000256" key="5">
    <source>
        <dbReference type="ARBA" id="ARBA00022725"/>
    </source>
</evidence>
<dbReference type="EMBL" id="ML158563">
    <property type="protein sequence ID" value="THK32875.1"/>
    <property type="molecule type" value="Genomic_DNA"/>
</dbReference>
<keyword evidence="9 10" id="KW-0807">Transducer</keyword>
<keyword evidence="12" id="KW-1185">Reference proteome</keyword>
<evidence type="ECO:0000256" key="4">
    <source>
        <dbReference type="ARBA" id="ARBA00022692"/>
    </source>
</evidence>
<keyword evidence="3 10" id="KW-0716">Sensory transduction</keyword>
<feature type="transmembrane region" description="Helical" evidence="10">
    <location>
        <begin position="188"/>
        <end position="214"/>
    </location>
</feature>
<dbReference type="GO" id="GO:0005886">
    <property type="term" value="C:plasma membrane"/>
    <property type="evidence" value="ECO:0007669"/>
    <property type="project" value="UniProtKB-SubCell"/>
</dbReference>
<keyword evidence="2" id="KW-1003">Cell membrane</keyword>
<comment type="subcellular location">
    <subcellularLocation>
        <location evidence="1 10">Cell membrane</location>
        <topology evidence="1 10">Multi-pass membrane protein</topology>
    </subcellularLocation>
</comment>
<evidence type="ECO:0000256" key="10">
    <source>
        <dbReference type="RuleBase" id="RU351113"/>
    </source>
</evidence>
<feature type="transmembrane region" description="Helical" evidence="10">
    <location>
        <begin position="125"/>
        <end position="147"/>
    </location>
</feature>
<reference evidence="11" key="1">
    <citation type="submission" date="2019-02" db="EMBL/GenBank/DDBJ databases">
        <title>Genome of the parasitoid wasp Diachasma alloeum, an emerging model for ecological speciation and transitions to asexual reproduction.</title>
        <authorList>
            <person name="Robertson H.M."/>
            <person name="Walden K.K."/>
            <person name="Tvedte E.S."/>
            <person name="Hood G.R."/>
            <person name="Feder J.L."/>
            <person name="Forbes A.A."/>
            <person name="Logsdon J.M."/>
            <person name="Mcelroy K.E."/>
        </authorList>
    </citation>
    <scope>NUCLEOTIDE SEQUENCE [LARGE SCALE GENOMIC DNA]</scope>
    <source>
        <strain evidence="11">Michigan</strain>
    </source>
</reference>
<evidence type="ECO:0000256" key="3">
    <source>
        <dbReference type="ARBA" id="ARBA00022606"/>
    </source>
</evidence>
<protein>
    <recommendedName>
        <fullName evidence="10">Odorant receptor</fullName>
    </recommendedName>
</protein>